<evidence type="ECO:0000313" key="7">
    <source>
        <dbReference type="Proteomes" id="UP000199220"/>
    </source>
</evidence>
<dbReference type="Gene3D" id="1.10.260.40">
    <property type="entry name" value="lambda repressor-like DNA-binding domains"/>
    <property type="match status" value="1"/>
</dbReference>
<evidence type="ECO:0000256" key="2">
    <source>
        <dbReference type="ARBA" id="ARBA00023015"/>
    </source>
</evidence>
<reference evidence="7" key="1">
    <citation type="submission" date="2016-10" db="EMBL/GenBank/DDBJ databases">
        <authorList>
            <person name="Varghese N."/>
            <person name="Submissions S."/>
        </authorList>
    </citation>
    <scope>NUCLEOTIDE SEQUENCE [LARGE SCALE GENOMIC DNA]</scope>
    <source>
        <strain evidence="7">DSM 21368</strain>
    </source>
</reference>
<feature type="domain" description="HTH lacI-type" evidence="5">
    <location>
        <begin position="5"/>
        <end position="62"/>
    </location>
</feature>
<dbReference type="Pfam" id="PF00356">
    <property type="entry name" value="LacI"/>
    <property type="match status" value="1"/>
</dbReference>
<dbReference type="InterPro" id="IPR001969">
    <property type="entry name" value="Aspartic_peptidase_AS"/>
</dbReference>
<sequence length="342" mass="37665">MALRPRQSDIAKMAGVSQTTVSLTLNGKTVEYGINSETEERIMSAARELGYVPNVTARALRGGRNRLIGVHAYEPLFPTSRESYYEEILVGIEQGSIRAGHDLVLFTSMHQQKGPASIFDEGRNRLRIADGALIIGFHQHDEELVRLAEEGFPFVFIGRREKPAALGPYVTAAYVEGVRDVTRHVFELGHRKVAYLGLDDRVEPRVERRRGFQEAVAETGLDVVHDAQLATKTIDEVWLRGLVDSGATALLVESTAQLEVIGALCDRAGLDVPGQISIVGLDSMIDPAVASHPWTHLHVPRREMGMRAVDLLLESLAGLHERTVHERLPCEFVAGSTLLPLT</sequence>
<dbReference type="InterPro" id="IPR028082">
    <property type="entry name" value="Peripla_BP_I"/>
</dbReference>
<dbReference type="PANTHER" id="PTHR30146">
    <property type="entry name" value="LACI-RELATED TRANSCRIPTIONAL REPRESSOR"/>
    <property type="match status" value="1"/>
</dbReference>
<dbReference type="SUPFAM" id="SSF53822">
    <property type="entry name" value="Periplasmic binding protein-like I"/>
    <property type="match status" value="1"/>
</dbReference>
<dbReference type="PROSITE" id="PS00141">
    <property type="entry name" value="ASP_PROTEASE"/>
    <property type="match status" value="1"/>
</dbReference>
<keyword evidence="2" id="KW-0805">Transcription regulation</keyword>
<dbReference type="GO" id="GO:0000976">
    <property type="term" value="F:transcription cis-regulatory region binding"/>
    <property type="evidence" value="ECO:0007669"/>
    <property type="project" value="TreeGrafter"/>
</dbReference>
<dbReference type="STRING" id="648782.SAMN04488554_0625"/>
<dbReference type="PANTHER" id="PTHR30146:SF148">
    <property type="entry name" value="HTH-TYPE TRANSCRIPTIONAL REPRESSOR PURR-RELATED"/>
    <property type="match status" value="1"/>
</dbReference>
<dbReference type="SUPFAM" id="SSF47413">
    <property type="entry name" value="lambda repressor-like DNA-binding domains"/>
    <property type="match status" value="1"/>
</dbReference>
<dbReference type="EMBL" id="FNTX01000001">
    <property type="protein sequence ID" value="SED76059.1"/>
    <property type="molecule type" value="Genomic_DNA"/>
</dbReference>
<dbReference type="Proteomes" id="UP000199220">
    <property type="component" value="Unassembled WGS sequence"/>
</dbReference>
<keyword evidence="1" id="KW-0678">Repressor</keyword>
<evidence type="ECO:0000256" key="1">
    <source>
        <dbReference type="ARBA" id="ARBA00022491"/>
    </source>
</evidence>
<dbReference type="AlphaFoldDB" id="A0A1H5DB52"/>
<dbReference type="RefSeq" id="WP_089771646.1">
    <property type="nucleotide sequence ID" value="NZ_FNTX01000001.1"/>
</dbReference>
<dbReference type="GO" id="GO:0003700">
    <property type="term" value="F:DNA-binding transcription factor activity"/>
    <property type="evidence" value="ECO:0007669"/>
    <property type="project" value="TreeGrafter"/>
</dbReference>
<dbReference type="InterPro" id="IPR046335">
    <property type="entry name" value="LacI/GalR-like_sensor"/>
</dbReference>
<evidence type="ECO:0000313" key="6">
    <source>
        <dbReference type="EMBL" id="SED76059.1"/>
    </source>
</evidence>
<proteinExistence type="predicted"/>
<name>A0A1H5DB52_9MICO</name>
<evidence type="ECO:0000256" key="3">
    <source>
        <dbReference type="ARBA" id="ARBA00023125"/>
    </source>
</evidence>
<dbReference type="Pfam" id="PF13377">
    <property type="entry name" value="Peripla_BP_3"/>
    <property type="match status" value="1"/>
</dbReference>
<keyword evidence="4" id="KW-0804">Transcription</keyword>
<accession>A0A1H5DB52</accession>
<dbReference type="PROSITE" id="PS50932">
    <property type="entry name" value="HTH_LACI_2"/>
    <property type="match status" value="1"/>
</dbReference>
<dbReference type="CDD" id="cd06267">
    <property type="entry name" value="PBP1_LacI_sugar_binding-like"/>
    <property type="match status" value="1"/>
</dbReference>
<gene>
    <name evidence="6" type="ORF">SAMN04488554_0625</name>
</gene>
<dbReference type="Gene3D" id="3.40.50.2300">
    <property type="match status" value="2"/>
</dbReference>
<organism evidence="6 7">
    <name type="scientific">Ruania alba</name>
    <dbReference type="NCBI Taxonomy" id="648782"/>
    <lineage>
        <taxon>Bacteria</taxon>
        <taxon>Bacillati</taxon>
        <taxon>Actinomycetota</taxon>
        <taxon>Actinomycetes</taxon>
        <taxon>Micrococcales</taxon>
        <taxon>Ruaniaceae</taxon>
        <taxon>Ruania</taxon>
    </lineage>
</organism>
<dbReference type="GO" id="GO:0004190">
    <property type="term" value="F:aspartic-type endopeptidase activity"/>
    <property type="evidence" value="ECO:0007669"/>
    <property type="project" value="InterPro"/>
</dbReference>
<dbReference type="InterPro" id="IPR010982">
    <property type="entry name" value="Lambda_DNA-bd_dom_sf"/>
</dbReference>
<keyword evidence="3 6" id="KW-0238">DNA-binding</keyword>
<dbReference type="GO" id="GO:0006508">
    <property type="term" value="P:proteolysis"/>
    <property type="evidence" value="ECO:0007669"/>
    <property type="project" value="InterPro"/>
</dbReference>
<evidence type="ECO:0000256" key="4">
    <source>
        <dbReference type="ARBA" id="ARBA00023163"/>
    </source>
</evidence>
<keyword evidence="7" id="KW-1185">Reference proteome</keyword>
<evidence type="ECO:0000259" key="5">
    <source>
        <dbReference type="PROSITE" id="PS50932"/>
    </source>
</evidence>
<dbReference type="CDD" id="cd01392">
    <property type="entry name" value="HTH_LacI"/>
    <property type="match status" value="1"/>
</dbReference>
<protein>
    <submittedName>
        <fullName evidence="6">DNA-binding transcriptional regulator, LacI/PurR family</fullName>
    </submittedName>
</protein>
<dbReference type="OrthoDB" id="9790412at2"/>
<dbReference type="InterPro" id="IPR000843">
    <property type="entry name" value="HTH_LacI"/>
</dbReference>
<dbReference type="SMART" id="SM00354">
    <property type="entry name" value="HTH_LACI"/>
    <property type="match status" value="1"/>
</dbReference>